<dbReference type="GO" id="GO:0046872">
    <property type="term" value="F:metal ion binding"/>
    <property type="evidence" value="ECO:0007669"/>
    <property type="project" value="UniProtKB-KW"/>
</dbReference>
<keyword evidence="2 4" id="KW-0479">Metal-binding</keyword>
<dbReference type="Gene3D" id="1.20.810.10">
    <property type="entry name" value="Cytochrome Bc1 Complex, Chain C"/>
    <property type="match status" value="1"/>
</dbReference>
<dbReference type="EMBL" id="LR778114">
    <property type="protein sequence ID" value="CAB1128509.1"/>
    <property type="molecule type" value="Genomic_DNA"/>
</dbReference>
<keyword evidence="3 4" id="KW-0408">Iron</keyword>
<dbReference type="KEGG" id="hfv:R50_1003"/>
<dbReference type="PROSITE" id="PS51007">
    <property type="entry name" value="CYTC"/>
    <property type="match status" value="1"/>
</dbReference>
<keyword evidence="1 4" id="KW-0349">Heme</keyword>
<protein>
    <submittedName>
        <fullName evidence="7">Cytochrome c domain-containing protein</fullName>
    </submittedName>
</protein>
<name>A0A6F8ZFY7_9FIRM</name>
<evidence type="ECO:0000256" key="4">
    <source>
        <dbReference type="PROSITE-ProRule" id="PRU00433"/>
    </source>
</evidence>
<evidence type="ECO:0000256" key="3">
    <source>
        <dbReference type="ARBA" id="ARBA00023004"/>
    </source>
</evidence>
<dbReference type="Pfam" id="PF13442">
    <property type="entry name" value="Cytochrome_CBB3"/>
    <property type="match status" value="1"/>
</dbReference>
<accession>A0A6F8ZFY7</accession>
<dbReference type="InterPro" id="IPR036909">
    <property type="entry name" value="Cyt_c-like_dom_sf"/>
</dbReference>
<dbReference type="SUPFAM" id="SSF81648">
    <property type="entry name" value="a domain/subunit of cytochrome bc1 complex (Ubiquinol-cytochrome c reductase)"/>
    <property type="match status" value="1"/>
</dbReference>
<dbReference type="GO" id="GO:0016491">
    <property type="term" value="F:oxidoreductase activity"/>
    <property type="evidence" value="ECO:0007669"/>
    <property type="project" value="InterPro"/>
</dbReference>
<keyword evidence="5" id="KW-0472">Membrane</keyword>
<keyword evidence="8" id="KW-1185">Reference proteome</keyword>
<evidence type="ECO:0000256" key="2">
    <source>
        <dbReference type="ARBA" id="ARBA00022723"/>
    </source>
</evidence>
<feature type="transmembrane region" description="Helical" evidence="5">
    <location>
        <begin position="32"/>
        <end position="53"/>
    </location>
</feature>
<evidence type="ECO:0000313" key="8">
    <source>
        <dbReference type="Proteomes" id="UP000503399"/>
    </source>
</evidence>
<keyword evidence="5" id="KW-1133">Transmembrane helix</keyword>
<evidence type="ECO:0000256" key="5">
    <source>
        <dbReference type="SAM" id="Phobius"/>
    </source>
</evidence>
<proteinExistence type="predicted"/>
<dbReference type="InterPro" id="IPR036150">
    <property type="entry name" value="Cyt_b/b6_C_sf"/>
</dbReference>
<feature type="domain" description="Cytochrome c" evidence="6">
    <location>
        <begin position="155"/>
        <end position="242"/>
    </location>
</feature>
<dbReference type="SUPFAM" id="SSF46626">
    <property type="entry name" value="Cytochrome c"/>
    <property type="match status" value="1"/>
</dbReference>
<sequence length="242" mass="27140">MRDPVMNEEHHAKEYQSRGVVPFWPEHFLKEMVIGITALGTLFVFGLFVHPALGHIADPADWAYVPAPDWYFYSVQNFFDVAGFYWSQAGLVKYDWILMFLIPFLGIVVLYAVPWIDRYRERRLLKRPLMFGLLVVGILAMGYFTVNGVYAHDTLVAQEPVNIFKSSCETCHAINGLGGNTTGVIKTPTGQYIYPPNLTHVGSYMTPAEIKAQLVNPVGGMPQLSLPPAAVKDLVPWLAAHK</sequence>
<dbReference type="GO" id="GO:0009055">
    <property type="term" value="F:electron transfer activity"/>
    <property type="evidence" value="ECO:0007669"/>
    <property type="project" value="InterPro"/>
</dbReference>
<dbReference type="Proteomes" id="UP000503399">
    <property type="component" value="Chromosome"/>
</dbReference>
<dbReference type="InterPro" id="IPR009056">
    <property type="entry name" value="Cyt_c-like_dom"/>
</dbReference>
<gene>
    <name evidence="7" type="ORF">R50_1003</name>
</gene>
<evidence type="ECO:0000313" key="7">
    <source>
        <dbReference type="EMBL" id="CAB1128509.1"/>
    </source>
</evidence>
<dbReference type="GO" id="GO:0020037">
    <property type="term" value="F:heme binding"/>
    <property type="evidence" value="ECO:0007669"/>
    <property type="project" value="InterPro"/>
</dbReference>
<dbReference type="AlphaFoldDB" id="A0A6F8ZFY7"/>
<evidence type="ECO:0000259" key="6">
    <source>
        <dbReference type="PROSITE" id="PS51007"/>
    </source>
</evidence>
<dbReference type="InterPro" id="IPR027387">
    <property type="entry name" value="Cytb/b6-like_sf"/>
</dbReference>
<organism evidence="7 8">
    <name type="scientific">Candidatus Hydrogenisulfobacillus filiaventi</name>
    <dbReference type="NCBI Taxonomy" id="2707344"/>
    <lineage>
        <taxon>Bacteria</taxon>
        <taxon>Bacillati</taxon>
        <taxon>Bacillota</taxon>
        <taxon>Clostridia</taxon>
        <taxon>Eubacteriales</taxon>
        <taxon>Clostridiales Family XVII. Incertae Sedis</taxon>
        <taxon>Candidatus Hydrogenisulfobacillus</taxon>
    </lineage>
</organism>
<dbReference type="GO" id="GO:0016020">
    <property type="term" value="C:membrane"/>
    <property type="evidence" value="ECO:0007669"/>
    <property type="project" value="InterPro"/>
</dbReference>
<feature type="transmembrane region" description="Helical" evidence="5">
    <location>
        <begin position="96"/>
        <end position="116"/>
    </location>
</feature>
<feature type="transmembrane region" description="Helical" evidence="5">
    <location>
        <begin position="128"/>
        <end position="146"/>
    </location>
</feature>
<evidence type="ECO:0000256" key="1">
    <source>
        <dbReference type="ARBA" id="ARBA00022617"/>
    </source>
</evidence>
<reference evidence="7 8" key="1">
    <citation type="submission" date="2020-02" db="EMBL/GenBank/DDBJ databases">
        <authorList>
            <person name="Hogendoorn C."/>
        </authorList>
    </citation>
    <scope>NUCLEOTIDE SEQUENCE [LARGE SCALE GENOMIC DNA]</scope>
    <source>
        <strain evidence="7">R501</strain>
    </source>
</reference>
<keyword evidence="5" id="KW-0812">Transmembrane</keyword>